<name>A0A0L0FD18_9EUKA</name>
<feature type="transmembrane region" description="Helical" evidence="1">
    <location>
        <begin position="169"/>
        <end position="190"/>
    </location>
</feature>
<sequence length="289" mass="30486">MAHLGLSWKIINASSFAVNTLATYVVGASKHSAVNILGATFVSNQSISAKYPTLVTPSGYAFSIWGPIFLLEGAATIYDVFVANNAEKTPSGTTVTALLGESSVYWSAACLLQASWAFIFGANRIVESTVAMMGIAYCMRQVYATSAAIQSGGESGLTVRNVTLRLTQLAFSLHSAWVNCAAIINVNMAANALGLSYEAQMYIAWASMFAAVGIALYTTYKYQDPVPAIVTAWALIAMGNNDTTPYSAVYVALSVAKAPVDTLQAQYTVAGYAVGFFGVVQAAIPLLTN</sequence>
<accession>A0A0L0FD18</accession>
<keyword evidence="1" id="KW-0812">Transmembrane</keyword>
<gene>
    <name evidence="2" type="ORF">SARC_12829</name>
</gene>
<protein>
    <submittedName>
        <fullName evidence="2">Uncharacterized protein</fullName>
    </submittedName>
</protein>
<evidence type="ECO:0000313" key="3">
    <source>
        <dbReference type="Proteomes" id="UP000054560"/>
    </source>
</evidence>
<reference evidence="2 3" key="1">
    <citation type="submission" date="2011-02" db="EMBL/GenBank/DDBJ databases">
        <title>The Genome Sequence of Sphaeroforma arctica JP610.</title>
        <authorList>
            <consortium name="The Broad Institute Genome Sequencing Platform"/>
            <person name="Russ C."/>
            <person name="Cuomo C."/>
            <person name="Young S.K."/>
            <person name="Zeng Q."/>
            <person name="Gargeya S."/>
            <person name="Alvarado L."/>
            <person name="Berlin A."/>
            <person name="Chapman S.B."/>
            <person name="Chen Z."/>
            <person name="Freedman E."/>
            <person name="Gellesch M."/>
            <person name="Goldberg J."/>
            <person name="Griggs A."/>
            <person name="Gujja S."/>
            <person name="Heilman E."/>
            <person name="Heiman D."/>
            <person name="Howarth C."/>
            <person name="Mehta T."/>
            <person name="Neiman D."/>
            <person name="Pearson M."/>
            <person name="Roberts A."/>
            <person name="Saif S."/>
            <person name="Shea T."/>
            <person name="Shenoy N."/>
            <person name="Sisk P."/>
            <person name="Stolte C."/>
            <person name="Sykes S."/>
            <person name="White J."/>
            <person name="Yandava C."/>
            <person name="Burger G."/>
            <person name="Gray M.W."/>
            <person name="Holland P.W.H."/>
            <person name="King N."/>
            <person name="Lang F.B.F."/>
            <person name="Roger A.J."/>
            <person name="Ruiz-Trillo I."/>
            <person name="Haas B."/>
            <person name="Nusbaum C."/>
            <person name="Birren B."/>
        </authorList>
    </citation>
    <scope>NUCLEOTIDE SEQUENCE [LARGE SCALE GENOMIC DNA]</scope>
    <source>
        <strain evidence="2 3">JP610</strain>
    </source>
</reference>
<evidence type="ECO:0000313" key="2">
    <source>
        <dbReference type="EMBL" id="KNC74630.1"/>
    </source>
</evidence>
<dbReference type="GeneID" id="25913333"/>
<organism evidence="2 3">
    <name type="scientific">Sphaeroforma arctica JP610</name>
    <dbReference type="NCBI Taxonomy" id="667725"/>
    <lineage>
        <taxon>Eukaryota</taxon>
        <taxon>Ichthyosporea</taxon>
        <taxon>Ichthyophonida</taxon>
        <taxon>Sphaeroforma</taxon>
    </lineage>
</organism>
<dbReference type="Proteomes" id="UP000054560">
    <property type="component" value="Unassembled WGS sequence"/>
</dbReference>
<feature type="transmembrane region" description="Helical" evidence="1">
    <location>
        <begin position="269"/>
        <end position="288"/>
    </location>
</feature>
<dbReference type="RefSeq" id="XP_014148532.1">
    <property type="nucleotide sequence ID" value="XM_014293057.1"/>
</dbReference>
<dbReference type="EMBL" id="KQ244226">
    <property type="protein sequence ID" value="KNC74630.1"/>
    <property type="molecule type" value="Genomic_DNA"/>
</dbReference>
<dbReference type="PANTHER" id="PTHR33802">
    <property type="entry name" value="SI:CH211-161H7.5-RELATED"/>
    <property type="match status" value="1"/>
</dbReference>
<proteinExistence type="predicted"/>
<keyword evidence="1" id="KW-0472">Membrane</keyword>
<keyword evidence="3" id="KW-1185">Reference proteome</keyword>
<dbReference type="AlphaFoldDB" id="A0A0L0FD18"/>
<feature type="transmembrane region" description="Helical" evidence="1">
    <location>
        <begin position="202"/>
        <end position="220"/>
    </location>
</feature>
<keyword evidence="1" id="KW-1133">Transmembrane helix</keyword>
<dbReference type="PANTHER" id="PTHR33802:SF1">
    <property type="entry name" value="XK-RELATED PROTEIN"/>
    <property type="match status" value="1"/>
</dbReference>
<evidence type="ECO:0000256" key="1">
    <source>
        <dbReference type="SAM" id="Phobius"/>
    </source>
</evidence>
<dbReference type="OrthoDB" id="5586934at2759"/>